<organism evidence="2 3">
    <name type="scientific">Rhamnusium bicolor</name>
    <dbReference type="NCBI Taxonomy" id="1586634"/>
    <lineage>
        <taxon>Eukaryota</taxon>
        <taxon>Metazoa</taxon>
        <taxon>Ecdysozoa</taxon>
        <taxon>Arthropoda</taxon>
        <taxon>Hexapoda</taxon>
        <taxon>Insecta</taxon>
        <taxon>Pterygota</taxon>
        <taxon>Neoptera</taxon>
        <taxon>Endopterygota</taxon>
        <taxon>Coleoptera</taxon>
        <taxon>Polyphaga</taxon>
        <taxon>Cucujiformia</taxon>
        <taxon>Chrysomeloidea</taxon>
        <taxon>Cerambycidae</taxon>
        <taxon>Lepturinae</taxon>
        <taxon>Rhagiini</taxon>
        <taxon>Rhamnusium</taxon>
    </lineage>
</organism>
<proteinExistence type="predicted"/>
<name>A0AAV8YPM8_9CUCU</name>
<accession>A0AAV8YPM8</accession>
<keyword evidence="1" id="KW-1133">Transmembrane helix</keyword>
<evidence type="ECO:0000256" key="1">
    <source>
        <dbReference type="SAM" id="Phobius"/>
    </source>
</evidence>
<evidence type="ECO:0000313" key="2">
    <source>
        <dbReference type="EMBL" id="KAJ8953667.1"/>
    </source>
</evidence>
<dbReference type="EMBL" id="JANEYF010001958">
    <property type="protein sequence ID" value="KAJ8953667.1"/>
    <property type="molecule type" value="Genomic_DNA"/>
</dbReference>
<reference evidence="2" key="1">
    <citation type="journal article" date="2023" name="Insect Mol. Biol.">
        <title>Genome sequencing provides insights into the evolution of gene families encoding plant cell wall-degrading enzymes in longhorned beetles.</title>
        <authorList>
            <person name="Shin N.R."/>
            <person name="Okamura Y."/>
            <person name="Kirsch R."/>
            <person name="Pauchet Y."/>
        </authorList>
    </citation>
    <scope>NUCLEOTIDE SEQUENCE</scope>
    <source>
        <strain evidence="2">RBIC_L_NR</strain>
    </source>
</reference>
<keyword evidence="1" id="KW-0472">Membrane</keyword>
<gene>
    <name evidence="2" type="ORF">NQ314_007274</name>
</gene>
<keyword evidence="1" id="KW-0812">Transmembrane</keyword>
<keyword evidence="3" id="KW-1185">Reference proteome</keyword>
<protein>
    <submittedName>
        <fullName evidence="2">Uncharacterized protein</fullName>
    </submittedName>
</protein>
<feature type="transmembrane region" description="Helical" evidence="1">
    <location>
        <begin position="20"/>
        <end position="40"/>
    </location>
</feature>
<dbReference type="AlphaFoldDB" id="A0AAV8YPM8"/>
<evidence type="ECO:0000313" key="3">
    <source>
        <dbReference type="Proteomes" id="UP001162156"/>
    </source>
</evidence>
<dbReference type="Proteomes" id="UP001162156">
    <property type="component" value="Unassembled WGS sequence"/>
</dbReference>
<comment type="caution">
    <text evidence="2">The sequence shown here is derived from an EMBL/GenBank/DDBJ whole genome shotgun (WGS) entry which is preliminary data.</text>
</comment>
<sequence length="60" mass="6141">MAQSKFNDLAGKFSKGGGGPPGLGLGLKLLAIGGVAAYGISQSMYTGMENSVKYLLYKIA</sequence>